<accession>A0ABV6T9D3</accession>
<dbReference type="EMBL" id="JBHMQU010000081">
    <property type="protein sequence ID" value="MFC0813329.1"/>
    <property type="molecule type" value="Genomic_DNA"/>
</dbReference>
<evidence type="ECO:0000256" key="2">
    <source>
        <dbReference type="ARBA" id="ARBA00022679"/>
    </source>
</evidence>
<dbReference type="RefSeq" id="WP_394321337.1">
    <property type="nucleotide sequence ID" value="NZ_JBHMQU010000081.1"/>
</dbReference>
<dbReference type="Pfam" id="PF03808">
    <property type="entry name" value="Glyco_tran_WecG"/>
    <property type="match status" value="1"/>
</dbReference>
<keyword evidence="1" id="KW-0328">Glycosyltransferase</keyword>
<sequence length="254" mass="26964">MIDWSARGGMTNRVAVNVPSRAELLDDLETRLAQGRGFTVATLNLDHLVKLERDAAFRDAYLAQSHVTADGNPVVWLSGLAGRRIELVTGSDLVLPVVQAAARRGVPVALLGATPAVLDAAAQALCEAVPGLSVVARIAPPMGFDPLGPGVKPVIAELKASGARLCLIALGAPKQEILAARATAALPHVGFLSIGAGLDFLAGTQTRAPRWVRRIAAEWVWRLAQNPRRLARRYADCLVVLPRHAGNALRTRRG</sequence>
<protein>
    <submittedName>
        <fullName evidence="3">WecB/TagA/CpsF family glycosyltransferase</fullName>
    </submittedName>
</protein>
<evidence type="ECO:0000313" key="4">
    <source>
        <dbReference type="Proteomes" id="UP001589920"/>
    </source>
</evidence>
<proteinExistence type="predicted"/>
<name>A0ABV6T9D3_9RHOB</name>
<reference evidence="3 4" key="1">
    <citation type="submission" date="2024-09" db="EMBL/GenBank/DDBJ databases">
        <authorList>
            <person name="Sun Q."/>
            <person name="Mori K."/>
        </authorList>
    </citation>
    <scope>NUCLEOTIDE SEQUENCE [LARGE SCALE GENOMIC DNA]</scope>
    <source>
        <strain evidence="3 4">KCTC 42086</strain>
    </source>
</reference>
<gene>
    <name evidence="3" type="ORF">ACFHYO_14590</name>
</gene>
<comment type="caution">
    <text evidence="3">The sequence shown here is derived from an EMBL/GenBank/DDBJ whole genome shotgun (WGS) entry which is preliminary data.</text>
</comment>
<keyword evidence="4" id="KW-1185">Reference proteome</keyword>
<evidence type="ECO:0000256" key="1">
    <source>
        <dbReference type="ARBA" id="ARBA00022676"/>
    </source>
</evidence>
<dbReference type="CDD" id="cd06533">
    <property type="entry name" value="Glyco_transf_WecG_TagA"/>
    <property type="match status" value="1"/>
</dbReference>
<dbReference type="PANTHER" id="PTHR34136:SF1">
    <property type="entry name" value="UDP-N-ACETYL-D-MANNOSAMINURONIC ACID TRANSFERASE"/>
    <property type="match status" value="1"/>
</dbReference>
<dbReference type="Proteomes" id="UP001589920">
    <property type="component" value="Unassembled WGS sequence"/>
</dbReference>
<dbReference type="NCBIfam" id="TIGR00696">
    <property type="entry name" value="wecG_tagA_cpsF"/>
    <property type="match status" value="1"/>
</dbReference>
<dbReference type="PANTHER" id="PTHR34136">
    <property type="match status" value="1"/>
</dbReference>
<dbReference type="InterPro" id="IPR004629">
    <property type="entry name" value="WecG_TagA_CpsF"/>
</dbReference>
<evidence type="ECO:0000313" key="3">
    <source>
        <dbReference type="EMBL" id="MFC0813329.1"/>
    </source>
</evidence>
<organism evidence="3 4">
    <name type="scientific">Paracoccus panacisoli</name>
    <dbReference type="NCBI Taxonomy" id="1510163"/>
    <lineage>
        <taxon>Bacteria</taxon>
        <taxon>Pseudomonadati</taxon>
        <taxon>Pseudomonadota</taxon>
        <taxon>Alphaproteobacteria</taxon>
        <taxon>Rhodobacterales</taxon>
        <taxon>Paracoccaceae</taxon>
        <taxon>Paracoccus</taxon>
    </lineage>
</organism>
<keyword evidence="2" id="KW-0808">Transferase</keyword>